<gene>
    <name evidence="9" type="ORF">RN001_004742</name>
</gene>
<accession>A0AAN7PC17</accession>
<dbReference type="GO" id="GO:0046872">
    <property type="term" value="F:metal ion binding"/>
    <property type="evidence" value="ECO:0007669"/>
    <property type="project" value="UniProtKB-KW"/>
</dbReference>
<dbReference type="PROSITE" id="PS50305">
    <property type="entry name" value="SIRTUIN"/>
    <property type="match status" value="1"/>
</dbReference>
<evidence type="ECO:0000256" key="7">
    <source>
        <dbReference type="PROSITE-ProRule" id="PRU00236"/>
    </source>
</evidence>
<dbReference type="Gene3D" id="2.20.28.200">
    <property type="match status" value="1"/>
</dbReference>
<evidence type="ECO:0000256" key="4">
    <source>
        <dbReference type="ARBA" id="ARBA00022833"/>
    </source>
</evidence>
<sequence>MSCNYADGLSPYDDKGILGLPEKFDTPEKVSEKCKLLSDWIKESQHVVVHTGAGISTVAGIPDFRGPNGVWTLEKQGMKPNINISFDDAIPTKTHMALKTLVDAGYVKFIVSQNIDGLHLKSGLTRQRIAELHGNMFTEQCGTCKRQFVRKFATTSVGQKLLGKTCPSSLLARRGCRGKIQDTVLDWEASLPDDDLVMADYHSSVADLSIALGTTLQIVPSGNLPTFTKKYGGRLAIINLQPTKHDKKADLIINMYADEVLSKLMKCLGLEIPEYSEELDPTKSKNDDIIEWNYLRPNISDMKAMYNTHVKKFKQLKLEKKLKRESDDIKTEDKKFKEEKFVNVELVEKA</sequence>
<dbReference type="EMBL" id="JARPUR010000002">
    <property type="protein sequence ID" value="KAK4881423.1"/>
    <property type="molecule type" value="Genomic_DNA"/>
</dbReference>
<comment type="caution">
    <text evidence="9">The sequence shown here is derived from an EMBL/GenBank/DDBJ whole genome shotgun (WGS) entry which is preliminary data.</text>
</comment>
<dbReference type="InterPro" id="IPR050134">
    <property type="entry name" value="NAD-dep_sirtuin_deacylases"/>
</dbReference>
<dbReference type="InterPro" id="IPR026590">
    <property type="entry name" value="Ssirtuin_cat_dom"/>
</dbReference>
<evidence type="ECO:0000313" key="10">
    <source>
        <dbReference type="Proteomes" id="UP001353858"/>
    </source>
</evidence>
<reference evidence="10" key="1">
    <citation type="submission" date="2023-01" db="EMBL/GenBank/DDBJ databases">
        <title>Key to firefly adult light organ development and bioluminescence: homeobox transcription factors regulate luciferase expression and transportation to peroxisome.</title>
        <authorList>
            <person name="Fu X."/>
        </authorList>
    </citation>
    <scope>NUCLEOTIDE SEQUENCE [LARGE SCALE GENOMIC DNA]</scope>
</reference>
<dbReference type="SUPFAM" id="SSF52467">
    <property type="entry name" value="DHS-like NAD/FAD-binding domain"/>
    <property type="match status" value="1"/>
</dbReference>
<dbReference type="GO" id="GO:0005634">
    <property type="term" value="C:nucleus"/>
    <property type="evidence" value="ECO:0007669"/>
    <property type="project" value="TreeGrafter"/>
</dbReference>
<feature type="active site" description="Proton acceptor" evidence="7">
    <location>
        <position position="133"/>
    </location>
</feature>
<dbReference type="InterPro" id="IPR029035">
    <property type="entry name" value="DHS-like_NAD/FAD-binding_dom"/>
</dbReference>
<dbReference type="GO" id="GO:0003714">
    <property type="term" value="F:transcription corepressor activity"/>
    <property type="evidence" value="ECO:0007669"/>
    <property type="project" value="TreeGrafter"/>
</dbReference>
<dbReference type="Proteomes" id="UP001353858">
    <property type="component" value="Unassembled WGS sequence"/>
</dbReference>
<protein>
    <recommendedName>
        <fullName evidence="1">protein acetyllysine N-acetyltransferase</fullName>
        <ecNumber evidence="1">2.3.1.286</ecNumber>
    </recommendedName>
</protein>
<keyword evidence="3 7" id="KW-0479">Metal-binding</keyword>
<dbReference type="EC" id="2.3.1.286" evidence="1"/>
<evidence type="ECO:0000256" key="3">
    <source>
        <dbReference type="ARBA" id="ARBA00022723"/>
    </source>
</evidence>
<dbReference type="PANTHER" id="PTHR11085">
    <property type="entry name" value="NAD-DEPENDENT PROTEIN DEACYLASE SIRTUIN-5, MITOCHONDRIAL-RELATED"/>
    <property type="match status" value="1"/>
</dbReference>
<dbReference type="AlphaFoldDB" id="A0AAN7PC17"/>
<dbReference type="PANTHER" id="PTHR11085:SF12">
    <property type="entry name" value="NAD-DEPENDENT PROTEIN DEACYLASE SIRTUIN-6"/>
    <property type="match status" value="1"/>
</dbReference>
<evidence type="ECO:0000256" key="6">
    <source>
        <dbReference type="ARBA" id="ARBA00038170"/>
    </source>
</evidence>
<dbReference type="Pfam" id="PF02146">
    <property type="entry name" value="SIR2"/>
    <property type="match status" value="1"/>
</dbReference>
<proteinExistence type="inferred from homology"/>
<evidence type="ECO:0000256" key="5">
    <source>
        <dbReference type="ARBA" id="ARBA00023027"/>
    </source>
</evidence>
<evidence type="ECO:0000259" key="8">
    <source>
        <dbReference type="PROSITE" id="PS50305"/>
    </source>
</evidence>
<dbReference type="FunFam" id="3.40.50.1220:FF:000038">
    <property type="entry name" value="NAD-dependent protein deacetylase sirtuin-6 isoform X2"/>
    <property type="match status" value="1"/>
</dbReference>
<comment type="similarity">
    <text evidence="6">Belongs to the sirtuin family. Class IV subfamily.</text>
</comment>
<evidence type="ECO:0000256" key="2">
    <source>
        <dbReference type="ARBA" id="ARBA00022679"/>
    </source>
</evidence>
<keyword evidence="5" id="KW-0520">NAD</keyword>
<organism evidence="9 10">
    <name type="scientific">Aquatica leii</name>
    <dbReference type="NCBI Taxonomy" id="1421715"/>
    <lineage>
        <taxon>Eukaryota</taxon>
        <taxon>Metazoa</taxon>
        <taxon>Ecdysozoa</taxon>
        <taxon>Arthropoda</taxon>
        <taxon>Hexapoda</taxon>
        <taxon>Insecta</taxon>
        <taxon>Pterygota</taxon>
        <taxon>Neoptera</taxon>
        <taxon>Endopterygota</taxon>
        <taxon>Coleoptera</taxon>
        <taxon>Polyphaga</taxon>
        <taxon>Elateriformia</taxon>
        <taxon>Elateroidea</taxon>
        <taxon>Lampyridae</taxon>
        <taxon>Luciolinae</taxon>
        <taxon>Aquatica</taxon>
    </lineage>
</organism>
<keyword evidence="10" id="KW-1185">Reference proteome</keyword>
<dbReference type="GO" id="GO:0046969">
    <property type="term" value="F:histone H3K9 deacetylase activity, NAD-dependent"/>
    <property type="evidence" value="ECO:0007669"/>
    <property type="project" value="TreeGrafter"/>
</dbReference>
<feature type="binding site" evidence="7">
    <location>
        <position position="176"/>
    </location>
    <ligand>
        <name>Zn(2+)</name>
        <dbReference type="ChEBI" id="CHEBI:29105"/>
    </ligand>
</feature>
<dbReference type="Gene3D" id="3.40.50.1220">
    <property type="entry name" value="TPP-binding domain"/>
    <property type="match status" value="1"/>
</dbReference>
<dbReference type="InterPro" id="IPR003000">
    <property type="entry name" value="Sirtuin"/>
</dbReference>
<feature type="domain" description="Deacetylase sirtuin-type" evidence="8">
    <location>
        <begin position="27"/>
        <end position="271"/>
    </location>
</feature>
<evidence type="ECO:0000313" key="9">
    <source>
        <dbReference type="EMBL" id="KAK4881423.1"/>
    </source>
</evidence>
<dbReference type="GO" id="GO:0000122">
    <property type="term" value="P:negative regulation of transcription by RNA polymerase II"/>
    <property type="evidence" value="ECO:0007669"/>
    <property type="project" value="TreeGrafter"/>
</dbReference>
<feature type="binding site" evidence="7">
    <location>
        <position position="144"/>
    </location>
    <ligand>
        <name>Zn(2+)</name>
        <dbReference type="ChEBI" id="CHEBI:29105"/>
    </ligand>
</feature>
<evidence type="ECO:0000256" key="1">
    <source>
        <dbReference type="ARBA" id="ARBA00012928"/>
    </source>
</evidence>
<keyword evidence="4 7" id="KW-0862">Zinc</keyword>
<name>A0AAN7PC17_9COLE</name>
<feature type="binding site" evidence="7">
    <location>
        <position position="166"/>
    </location>
    <ligand>
        <name>Zn(2+)</name>
        <dbReference type="ChEBI" id="CHEBI:29105"/>
    </ligand>
</feature>
<feature type="binding site" evidence="7">
    <location>
        <position position="141"/>
    </location>
    <ligand>
        <name>Zn(2+)</name>
        <dbReference type="ChEBI" id="CHEBI:29105"/>
    </ligand>
</feature>
<keyword evidence="2" id="KW-0808">Transferase</keyword>
<dbReference type="GO" id="GO:0070403">
    <property type="term" value="F:NAD+ binding"/>
    <property type="evidence" value="ECO:0007669"/>
    <property type="project" value="InterPro"/>
</dbReference>